<protein>
    <submittedName>
        <fullName evidence="1">Uncharacterized protein</fullName>
    </submittedName>
</protein>
<gene>
    <name evidence="1" type="ORF">V8G54_025018</name>
</gene>
<reference evidence="1 2" key="1">
    <citation type="journal article" date="2023" name="Life. Sci Alliance">
        <title>Evolutionary insights into 3D genome organization and epigenetic landscape of Vigna mungo.</title>
        <authorList>
            <person name="Junaid A."/>
            <person name="Singh B."/>
            <person name="Bhatia S."/>
        </authorList>
    </citation>
    <scope>NUCLEOTIDE SEQUENCE [LARGE SCALE GENOMIC DNA]</scope>
    <source>
        <strain evidence="1">Urdbean</strain>
    </source>
</reference>
<dbReference type="AlphaFoldDB" id="A0AAQ3N7A3"/>
<name>A0AAQ3N7A3_VIGMU</name>
<accession>A0AAQ3N7A3</accession>
<evidence type="ECO:0000313" key="2">
    <source>
        <dbReference type="Proteomes" id="UP001374535"/>
    </source>
</evidence>
<feature type="non-terminal residue" evidence="1">
    <location>
        <position position="1"/>
    </location>
</feature>
<proteinExistence type="predicted"/>
<evidence type="ECO:0000313" key="1">
    <source>
        <dbReference type="EMBL" id="WVZ04212.1"/>
    </source>
</evidence>
<sequence length="127" mass="13623">MAAAFCITAGGSGMGMVEKVGQRHGEVRKGVTWRGNQRRNPDWRLTAGGSGMGMVEKVGQWHEEAAAIGSLTLALSTSPSSAQIRNMLCDEVSSGHIETEKKFSVLSTLFEYSIQSSCLTICLEALQ</sequence>
<dbReference type="EMBL" id="CP144694">
    <property type="protein sequence ID" value="WVZ04212.1"/>
    <property type="molecule type" value="Genomic_DNA"/>
</dbReference>
<organism evidence="1 2">
    <name type="scientific">Vigna mungo</name>
    <name type="common">Black gram</name>
    <name type="synonym">Phaseolus mungo</name>
    <dbReference type="NCBI Taxonomy" id="3915"/>
    <lineage>
        <taxon>Eukaryota</taxon>
        <taxon>Viridiplantae</taxon>
        <taxon>Streptophyta</taxon>
        <taxon>Embryophyta</taxon>
        <taxon>Tracheophyta</taxon>
        <taxon>Spermatophyta</taxon>
        <taxon>Magnoliopsida</taxon>
        <taxon>eudicotyledons</taxon>
        <taxon>Gunneridae</taxon>
        <taxon>Pentapetalae</taxon>
        <taxon>rosids</taxon>
        <taxon>fabids</taxon>
        <taxon>Fabales</taxon>
        <taxon>Fabaceae</taxon>
        <taxon>Papilionoideae</taxon>
        <taxon>50 kb inversion clade</taxon>
        <taxon>NPAAA clade</taxon>
        <taxon>indigoferoid/millettioid clade</taxon>
        <taxon>Phaseoleae</taxon>
        <taxon>Vigna</taxon>
    </lineage>
</organism>
<dbReference type="Proteomes" id="UP001374535">
    <property type="component" value="Chromosome 7"/>
</dbReference>
<keyword evidence="2" id="KW-1185">Reference proteome</keyword>